<evidence type="ECO:0000313" key="2">
    <source>
        <dbReference type="EMBL" id="MFD2613278.1"/>
    </source>
</evidence>
<accession>A0ABW5PE59</accession>
<sequence length="213" mass="24431">MNWDMPNLPVPYFKVNRSLDIISRSALANTTFVDAVNLLDIADEGSFIKLMEFIRPDKSQVKLEVTLKTRLSPLQLYDLVQKWDTSGYGHVVCIEKSNQMNEVQNAIRNLQESFEAASSQGMSPSRRWSVHSLPQKRKEQREYTLTAVADSGTEPVLRDVLSQLGTVKDMMKLLRPSLLEIGKDQYADIILEQTEQSLYQIRDLLARQKRDEL</sequence>
<keyword evidence="3" id="KW-1185">Reference proteome</keyword>
<feature type="coiled-coil region" evidence="1">
    <location>
        <begin position="93"/>
        <end position="120"/>
    </location>
</feature>
<reference evidence="3" key="1">
    <citation type="journal article" date="2019" name="Int. J. Syst. Evol. Microbiol.">
        <title>The Global Catalogue of Microorganisms (GCM) 10K type strain sequencing project: providing services to taxonomists for standard genome sequencing and annotation.</title>
        <authorList>
            <consortium name="The Broad Institute Genomics Platform"/>
            <consortium name="The Broad Institute Genome Sequencing Center for Infectious Disease"/>
            <person name="Wu L."/>
            <person name="Ma J."/>
        </authorList>
    </citation>
    <scope>NUCLEOTIDE SEQUENCE [LARGE SCALE GENOMIC DNA]</scope>
    <source>
        <strain evidence="3">KCTC 3950</strain>
    </source>
</reference>
<name>A0ABW5PE59_9BACL</name>
<dbReference type="EMBL" id="JBHUME010000008">
    <property type="protein sequence ID" value="MFD2613278.1"/>
    <property type="molecule type" value="Genomic_DNA"/>
</dbReference>
<evidence type="ECO:0000313" key="3">
    <source>
        <dbReference type="Proteomes" id="UP001597541"/>
    </source>
</evidence>
<keyword evidence="1" id="KW-0175">Coiled coil</keyword>
<dbReference type="RefSeq" id="WP_377603277.1">
    <property type="nucleotide sequence ID" value="NZ_JBHUME010000008.1"/>
</dbReference>
<proteinExistence type="predicted"/>
<protein>
    <submittedName>
        <fullName evidence="2">Uncharacterized protein</fullName>
    </submittedName>
</protein>
<evidence type="ECO:0000256" key="1">
    <source>
        <dbReference type="SAM" id="Coils"/>
    </source>
</evidence>
<comment type="caution">
    <text evidence="2">The sequence shown here is derived from an EMBL/GenBank/DDBJ whole genome shotgun (WGS) entry which is preliminary data.</text>
</comment>
<gene>
    <name evidence="2" type="ORF">ACFSUF_12680</name>
</gene>
<dbReference type="Proteomes" id="UP001597541">
    <property type="component" value="Unassembled WGS sequence"/>
</dbReference>
<organism evidence="2 3">
    <name type="scientific">Paenibacillus gansuensis</name>
    <dbReference type="NCBI Taxonomy" id="306542"/>
    <lineage>
        <taxon>Bacteria</taxon>
        <taxon>Bacillati</taxon>
        <taxon>Bacillota</taxon>
        <taxon>Bacilli</taxon>
        <taxon>Bacillales</taxon>
        <taxon>Paenibacillaceae</taxon>
        <taxon>Paenibacillus</taxon>
    </lineage>
</organism>